<evidence type="ECO:0000256" key="1">
    <source>
        <dbReference type="SAM" id="Phobius"/>
    </source>
</evidence>
<keyword evidence="2" id="KW-0732">Signal</keyword>
<feature type="chain" id="PRO_5036226148" evidence="2">
    <location>
        <begin position="18"/>
        <end position="278"/>
    </location>
</feature>
<protein>
    <submittedName>
        <fullName evidence="3">Uncharacterized protein</fullName>
    </submittedName>
</protein>
<dbReference type="Proteomes" id="UP000663844">
    <property type="component" value="Unassembled WGS sequence"/>
</dbReference>
<comment type="caution">
    <text evidence="3">The sequence shown here is derived from an EMBL/GenBank/DDBJ whole genome shotgun (WGS) entry which is preliminary data.</text>
</comment>
<reference evidence="3" key="1">
    <citation type="submission" date="2021-02" db="EMBL/GenBank/DDBJ databases">
        <authorList>
            <person name="Nowell W R."/>
        </authorList>
    </citation>
    <scope>NUCLEOTIDE SEQUENCE</scope>
</reference>
<name>A0A814UJB2_9BILA</name>
<organism evidence="3 5">
    <name type="scientific">Adineta steineri</name>
    <dbReference type="NCBI Taxonomy" id="433720"/>
    <lineage>
        <taxon>Eukaryota</taxon>
        <taxon>Metazoa</taxon>
        <taxon>Spiralia</taxon>
        <taxon>Gnathifera</taxon>
        <taxon>Rotifera</taxon>
        <taxon>Eurotatoria</taxon>
        <taxon>Bdelloidea</taxon>
        <taxon>Adinetida</taxon>
        <taxon>Adinetidae</taxon>
        <taxon>Adineta</taxon>
    </lineage>
</organism>
<gene>
    <name evidence="3" type="ORF">JYZ213_LOCUS25431</name>
    <name evidence="4" type="ORF">OXD698_LOCUS21678</name>
</gene>
<feature type="signal peptide" evidence="2">
    <location>
        <begin position="1"/>
        <end position="17"/>
    </location>
</feature>
<keyword evidence="1" id="KW-0812">Transmembrane</keyword>
<keyword evidence="1" id="KW-1133">Transmembrane helix</keyword>
<keyword evidence="1" id="KW-0472">Membrane</keyword>
<dbReference type="AlphaFoldDB" id="A0A814UJB2"/>
<evidence type="ECO:0000313" key="4">
    <source>
        <dbReference type="EMBL" id="CAF3858548.1"/>
    </source>
</evidence>
<evidence type="ECO:0000313" key="3">
    <source>
        <dbReference type="EMBL" id="CAF1174845.1"/>
    </source>
</evidence>
<feature type="transmembrane region" description="Helical" evidence="1">
    <location>
        <begin position="245"/>
        <end position="262"/>
    </location>
</feature>
<evidence type="ECO:0000313" key="5">
    <source>
        <dbReference type="Proteomes" id="UP000663845"/>
    </source>
</evidence>
<sequence length="278" mass="32734">MLSIFLLLLISIQNLHGLICYTNNTFYFSQNDFNWNNFSINNKIQQLVNSTSCHVRIIIDNNNNIIIKFDSSLNNNYNITHIEFGSTIKFFNKNIQSISSYLDYTCLSGDLCDKIFIEKWIKKLLIISKNSLYNNFMSLWKNSSNTKDICHSEKVINTCESYLCFMIYDELKYLSYEKSQCNGKLPTNPIYIYIKTYSGNRIHNYQCMKNICTKEVVYKLKYNSTEELIDYKTQDYINKLNVERLLIIVGILIIIGSIAYSIQCRKYRQGYRLTKNIV</sequence>
<proteinExistence type="predicted"/>
<accession>A0A814UJB2</accession>
<dbReference type="EMBL" id="CAJOAZ010001798">
    <property type="protein sequence ID" value="CAF3858548.1"/>
    <property type="molecule type" value="Genomic_DNA"/>
</dbReference>
<dbReference type="EMBL" id="CAJNOG010000325">
    <property type="protein sequence ID" value="CAF1174845.1"/>
    <property type="molecule type" value="Genomic_DNA"/>
</dbReference>
<dbReference type="Proteomes" id="UP000663845">
    <property type="component" value="Unassembled WGS sequence"/>
</dbReference>
<evidence type="ECO:0000256" key="2">
    <source>
        <dbReference type="SAM" id="SignalP"/>
    </source>
</evidence>